<dbReference type="Pfam" id="PF02902">
    <property type="entry name" value="Peptidase_C48"/>
    <property type="match status" value="1"/>
</dbReference>
<reference evidence="6" key="2">
    <citation type="submission" date="2025-08" db="UniProtKB">
        <authorList>
            <consortium name="RefSeq"/>
        </authorList>
    </citation>
    <scope>IDENTIFICATION</scope>
    <source>
        <tissue evidence="6">Leaf</tissue>
    </source>
</reference>
<name>A0ABM0Z790_CAMSA</name>
<gene>
    <name evidence="6" type="primary">LOC104787507</name>
</gene>
<evidence type="ECO:0000313" key="5">
    <source>
        <dbReference type="Proteomes" id="UP000694864"/>
    </source>
</evidence>
<dbReference type="Gene3D" id="3.40.395.10">
    <property type="entry name" value="Adenoviral Proteinase, Chain A"/>
    <property type="match status" value="1"/>
</dbReference>
<evidence type="ECO:0000256" key="3">
    <source>
        <dbReference type="ARBA" id="ARBA00022801"/>
    </source>
</evidence>
<evidence type="ECO:0000313" key="6">
    <source>
        <dbReference type="RefSeq" id="XP_010511411.1"/>
    </source>
</evidence>
<feature type="domain" description="Ubiquitin-like protease family profile" evidence="4">
    <location>
        <begin position="1"/>
        <end position="173"/>
    </location>
</feature>
<evidence type="ECO:0000256" key="2">
    <source>
        <dbReference type="ARBA" id="ARBA00022670"/>
    </source>
</evidence>
<reference evidence="5" key="1">
    <citation type="journal article" date="2014" name="Nat. Commun.">
        <title>The emerging biofuel crop Camelina sativa retains a highly undifferentiated hexaploid genome structure.</title>
        <authorList>
            <person name="Kagale S."/>
            <person name="Koh C."/>
            <person name="Nixon J."/>
            <person name="Bollina V."/>
            <person name="Clarke W.E."/>
            <person name="Tuteja R."/>
            <person name="Spillane C."/>
            <person name="Robinson S.J."/>
            <person name="Links M.G."/>
            <person name="Clarke C."/>
            <person name="Higgins E.E."/>
            <person name="Huebert T."/>
            <person name="Sharpe A.G."/>
            <person name="Parkin I.A."/>
        </authorList>
    </citation>
    <scope>NUCLEOTIDE SEQUENCE [LARGE SCALE GENOMIC DNA]</scope>
    <source>
        <strain evidence="5">cv. DH55</strain>
    </source>
</reference>
<dbReference type="SUPFAM" id="SSF54001">
    <property type="entry name" value="Cysteine proteinases"/>
    <property type="match status" value="1"/>
</dbReference>
<keyword evidence="2" id="KW-0645">Protease</keyword>
<dbReference type="InterPro" id="IPR003653">
    <property type="entry name" value="Peptidase_C48_C"/>
</dbReference>
<keyword evidence="3" id="KW-0378">Hydrolase</keyword>
<keyword evidence="5" id="KW-1185">Reference proteome</keyword>
<dbReference type="Proteomes" id="UP000694864">
    <property type="component" value="Chromosome 5"/>
</dbReference>
<comment type="similarity">
    <text evidence="1">Belongs to the peptidase C48 family.</text>
</comment>
<accession>A0ABM0Z790</accession>
<dbReference type="PROSITE" id="PS50600">
    <property type="entry name" value="ULP_PROTEASE"/>
    <property type="match status" value="1"/>
</dbReference>
<evidence type="ECO:0000259" key="4">
    <source>
        <dbReference type="PROSITE" id="PS50600"/>
    </source>
</evidence>
<evidence type="ECO:0000256" key="1">
    <source>
        <dbReference type="ARBA" id="ARBA00005234"/>
    </source>
</evidence>
<dbReference type="InterPro" id="IPR038765">
    <property type="entry name" value="Papain-like_cys_pep_sf"/>
</dbReference>
<protein>
    <submittedName>
        <fullName evidence="6">Uncharacterized protein LOC104787507</fullName>
    </submittedName>
</protein>
<organism evidence="5 6">
    <name type="scientific">Camelina sativa</name>
    <name type="common">False flax</name>
    <name type="synonym">Myagrum sativum</name>
    <dbReference type="NCBI Taxonomy" id="90675"/>
    <lineage>
        <taxon>Eukaryota</taxon>
        <taxon>Viridiplantae</taxon>
        <taxon>Streptophyta</taxon>
        <taxon>Embryophyta</taxon>
        <taxon>Tracheophyta</taxon>
        <taxon>Spermatophyta</taxon>
        <taxon>Magnoliopsida</taxon>
        <taxon>eudicotyledons</taxon>
        <taxon>Gunneridae</taxon>
        <taxon>Pentapetalae</taxon>
        <taxon>rosids</taxon>
        <taxon>malvids</taxon>
        <taxon>Brassicales</taxon>
        <taxon>Brassicaceae</taxon>
        <taxon>Camelineae</taxon>
        <taxon>Camelina</taxon>
    </lineage>
</organism>
<proteinExistence type="inferred from homology"/>
<dbReference type="GeneID" id="104787507"/>
<dbReference type="RefSeq" id="XP_010511411.1">
    <property type="nucleotide sequence ID" value="XM_010513109.1"/>
</dbReference>
<sequence length="208" mass="24137">MLTILWRRLGESFLQSRVAVLDTWFSHTLALDYNRYQKTKKKSTFVWHSLIKNYIRGVVPTRSARMAWYTDIDTVYVPLNWGKGHWVAAAIDLRLGHVFILDPLIIKNDKRKLPRHMKPIVEMLPIAIKEIVKKESLTCPVPKVFSYERVIDVYQNDRTGDCGPLTVKFIELHAQGLGLDGLTDETVDEMRMRFAVDVYDEFVVSLRG</sequence>